<reference evidence="3 4" key="1">
    <citation type="submission" date="2019-06" db="EMBL/GenBank/DDBJ databases">
        <title>Lysobacter alkalisoli sp. nov. isolated from saline-alkali soil.</title>
        <authorList>
            <person name="Sun J.-Q."/>
            <person name="Xu L."/>
        </authorList>
    </citation>
    <scope>NUCLEOTIDE SEQUENCE [LARGE SCALE GENOMIC DNA]</scope>
    <source>
        <strain evidence="3 4">SJ-36</strain>
    </source>
</reference>
<keyword evidence="2" id="KW-0732">Signal</keyword>
<evidence type="ECO:0000313" key="3">
    <source>
        <dbReference type="EMBL" id="QDH71131.1"/>
    </source>
</evidence>
<accession>A0A514BUQ3</accession>
<feature type="chain" id="PRO_5022014138" description="DUF3300 domain-containing protein" evidence="2">
    <location>
        <begin position="30"/>
        <end position="170"/>
    </location>
</feature>
<evidence type="ECO:0008006" key="5">
    <source>
        <dbReference type="Google" id="ProtNLM"/>
    </source>
</evidence>
<protein>
    <recommendedName>
        <fullName evidence="5">DUF3300 domain-containing protein</fullName>
    </recommendedName>
</protein>
<evidence type="ECO:0000256" key="2">
    <source>
        <dbReference type="SAM" id="SignalP"/>
    </source>
</evidence>
<dbReference type="OrthoDB" id="6058241at2"/>
<sequence>MAALTRWIAPVAVALGLGMAALMPAPARASDDLVRIIVDVADIIYHRGNPYYRHGNYGPYDRIVVVRDYRGRPNYYRHVPRSYYTRHHGSRHYRSGPPYGVAHGYYGTAPGKMKYKGDNCDRKGRCKVSYYDPRRDDRRYDRRYDRRDSDRRWDGRRRDDRRDGRRGWGG</sequence>
<dbReference type="EMBL" id="CP041242">
    <property type="protein sequence ID" value="QDH71131.1"/>
    <property type="molecule type" value="Genomic_DNA"/>
</dbReference>
<dbReference type="RefSeq" id="WP_141624463.1">
    <property type="nucleotide sequence ID" value="NZ_CP041242.1"/>
</dbReference>
<keyword evidence="4" id="KW-1185">Reference proteome</keyword>
<evidence type="ECO:0000256" key="1">
    <source>
        <dbReference type="SAM" id="MobiDB-lite"/>
    </source>
</evidence>
<feature type="signal peptide" evidence="2">
    <location>
        <begin position="1"/>
        <end position="29"/>
    </location>
</feature>
<feature type="region of interest" description="Disordered" evidence="1">
    <location>
        <begin position="137"/>
        <end position="170"/>
    </location>
</feature>
<dbReference type="Proteomes" id="UP000317199">
    <property type="component" value="Chromosome"/>
</dbReference>
<organism evidence="3 4">
    <name type="scientific">Marilutibacter alkalisoli</name>
    <dbReference type="NCBI Taxonomy" id="2591633"/>
    <lineage>
        <taxon>Bacteria</taxon>
        <taxon>Pseudomonadati</taxon>
        <taxon>Pseudomonadota</taxon>
        <taxon>Gammaproteobacteria</taxon>
        <taxon>Lysobacterales</taxon>
        <taxon>Lysobacteraceae</taxon>
        <taxon>Marilutibacter</taxon>
    </lineage>
</organism>
<dbReference type="AlphaFoldDB" id="A0A514BUQ3"/>
<name>A0A514BUQ3_9GAMM</name>
<proteinExistence type="predicted"/>
<gene>
    <name evidence="3" type="ORF">FKV23_14325</name>
</gene>
<dbReference type="KEGG" id="lyj:FKV23_14325"/>
<evidence type="ECO:0000313" key="4">
    <source>
        <dbReference type="Proteomes" id="UP000317199"/>
    </source>
</evidence>